<accession>A0ACB8D808</accession>
<protein>
    <submittedName>
        <fullName evidence="1">Uncharacterized protein</fullName>
    </submittedName>
</protein>
<evidence type="ECO:0000313" key="1">
    <source>
        <dbReference type="EMBL" id="KAH7960587.1"/>
    </source>
</evidence>
<name>A0ACB8D808_DERSI</name>
<dbReference type="EMBL" id="CM023472">
    <property type="protein sequence ID" value="KAH7960587.1"/>
    <property type="molecule type" value="Genomic_DNA"/>
</dbReference>
<reference evidence="1" key="1">
    <citation type="submission" date="2020-05" db="EMBL/GenBank/DDBJ databases">
        <title>Large-scale comparative analyses of tick genomes elucidate their genetic diversity and vector capacities.</title>
        <authorList>
            <person name="Jia N."/>
            <person name="Wang J."/>
            <person name="Shi W."/>
            <person name="Du L."/>
            <person name="Sun Y."/>
            <person name="Zhan W."/>
            <person name="Jiang J."/>
            <person name="Wang Q."/>
            <person name="Zhang B."/>
            <person name="Ji P."/>
            <person name="Sakyi L.B."/>
            <person name="Cui X."/>
            <person name="Yuan T."/>
            <person name="Jiang B."/>
            <person name="Yang W."/>
            <person name="Lam T.T.-Y."/>
            <person name="Chang Q."/>
            <person name="Ding S."/>
            <person name="Wang X."/>
            <person name="Zhu J."/>
            <person name="Ruan X."/>
            <person name="Zhao L."/>
            <person name="Wei J."/>
            <person name="Que T."/>
            <person name="Du C."/>
            <person name="Cheng J."/>
            <person name="Dai P."/>
            <person name="Han X."/>
            <person name="Huang E."/>
            <person name="Gao Y."/>
            <person name="Liu J."/>
            <person name="Shao H."/>
            <person name="Ye R."/>
            <person name="Li L."/>
            <person name="Wei W."/>
            <person name="Wang X."/>
            <person name="Wang C."/>
            <person name="Yang T."/>
            <person name="Huo Q."/>
            <person name="Li W."/>
            <person name="Guo W."/>
            <person name="Chen H."/>
            <person name="Zhou L."/>
            <person name="Ni X."/>
            <person name="Tian J."/>
            <person name="Zhou Y."/>
            <person name="Sheng Y."/>
            <person name="Liu T."/>
            <person name="Pan Y."/>
            <person name="Xia L."/>
            <person name="Li J."/>
            <person name="Zhao F."/>
            <person name="Cao W."/>
        </authorList>
    </citation>
    <scope>NUCLEOTIDE SEQUENCE</scope>
    <source>
        <strain evidence="1">Dsil-2018</strain>
    </source>
</reference>
<keyword evidence="2" id="KW-1185">Reference proteome</keyword>
<comment type="caution">
    <text evidence="1">The sequence shown here is derived from an EMBL/GenBank/DDBJ whole genome shotgun (WGS) entry which is preliminary data.</text>
</comment>
<sequence>MPRDGNRRTKDKTKKSSVAASESRIRQSKAASTSAEAADRLKASKSKNSTNSSKPTDAVTSPAAGNLRLNVGVVENPQQPKQGKDTAPPRRAHVSVPGKFISANHCEKKLFDPLRNFQSSACLRHPWSFISASFMPKDEEDFFRSSYSKLGASVVIALATLLVSALAASAMTWLFPGTTKGYHLLTRQLQSACISDDCRTAVWLLDLSVDNSANVCDDVYAFVCGRWNRTGNAGLTQSYHQNLHDHYVPLVHNTLSAQKSANASVRPDVHQLIELYVSCLGFFNNRSTNLQQLWKAAGVDPEEWLNVTDFPKLINLIMPPFPGIVENLLERVPDYLIASSTRTELSAEFLRVEDKIGNVTETWRDYDSARFVAVTELDMPALGVTWEPLLNHTGLVTRIICNSVDGVKSIIATLASTRLSVAALYALIVPFSALIGLDIRASEHRGRRDVATKRKICLGNVEFLLPRTIQRALHGVIDVKAAIFDAFLMCKRILMVSGHALSIAKNVKLNVTRLKEACVRGVYSVEAGIGAGEVGLDTEKVGHGGDFAVNLVLYTGATGRAVDVSEMLVQDLRRRRFVPLAFMFPDFYYARATEPSINYGTMGVFIAEMIIEHSMPKQRTTGYKQCFAEYAKDLLDLAVELPDVDHLLRTSWAMNSAMRASSGDDVDLDLTASTQQRAQLFYLRFAQTYCGERDKSRLLALRYATKTSPLFADAFDCSKPKTVDC</sequence>
<dbReference type="Proteomes" id="UP000821865">
    <property type="component" value="Chromosome 3"/>
</dbReference>
<gene>
    <name evidence="1" type="ORF">HPB49_021365</name>
</gene>
<organism evidence="1 2">
    <name type="scientific">Dermacentor silvarum</name>
    <name type="common">Tick</name>
    <dbReference type="NCBI Taxonomy" id="543639"/>
    <lineage>
        <taxon>Eukaryota</taxon>
        <taxon>Metazoa</taxon>
        <taxon>Ecdysozoa</taxon>
        <taxon>Arthropoda</taxon>
        <taxon>Chelicerata</taxon>
        <taxon>Arachnida</taxon>
        <taxon>Acari</taxon>
        <taxon>Parasitiformes</taxon>
        <taxon>Ixodida</taxon>
        <taxon>Ixodoidea</taxon>
        <taxon>Ixodidae</taxon>
        <taxon>Rhipicephalinae</taxon>
        <taxon>Dermacentor</taxon>
    </lineage>
</organism>
<evidence type="ECO:0000313" key="2">
    <source>
        <dbReference type="Proteomes" id="UP000821865"/>
    </source>
</evidence>
<proteinExistence type="predicted"/>